<proteinExistence type="inferred from homology"/>
<keyword evidence="6" id="KW-0999">Mitochondrion inner membrane</keyword>
<evidence type="ECO:0000256" key="1">
    <source>
        <dbReference type="ARBA" id="ARBA00004443"/>
    </source>
</evidence>
<dbReference type="GO" id="GO:0045275">
    <property type="term" value="C:respiratory chain complex III"/>
    <property type="evidence" value="ECO:0007669"/>
    <property type="project" value="InterPro"/>
</dbReference>
<dbReference type="FunFam" id="1.10.1090.10:FF:000001">
    <property type="entry name" value="Cytochrome b-c1 complex subunit 7"/>
    <property type="match status" value="1"/>
</dbReference>
<dbReference type="Ensembl" id="ENSGAGT00000002126.1">
    <property type="protein sequence ID" value="ENSGAGP00000001868.1"/>
    <property type="gene ID" value="ENSGAGG00000001495.1"/>
</dbReference>
<dbReference type="Pfam" id="PF02271">
    <property type="entry name" value="UCR_14kD"/>
    <property type="match status" value="1"/>
</dbReference>
<evidence type="ECO:0000256" key="13">
    <source>
        <dbReference type="ARBA" id="ARBA00038521"/>
    </source>
</evidence>
<evidence type="ECO:0000256" key="8">
    <source>
        <dbReference type="ARBA" id="ARBA00023128"/>
    </source>
</evidence>
<dbReference type="Gene3D" id="1.10.1090.10">
    <property type="entry name" value="Cytochrome b-c1 complex subunit 7"/>
    <property type="match status" value="1"/>
</dbReference>
<dbReference type="InterPro" id="IPR003197">
    <property type="entry name" value="QCR7"/>
</dbReference>
<dbReference type="PANTHER" id="PTHR12022:SF0">
    <property type="entry name" value="CYTOCHROME B-C1 COMPLEX SUBUNIT 7"/>
    <property type="match status" value="1"/>
</dbReference>
<dbReference type="Proteomes" id="UP000291020">
    <property type="component" value="Unassembled WGS sequence"/>
</dbReference>
<evidence type="ECO:0000256" key="11">
    <source>
        <dbReference type="ARBA" id="ARBA00031684"/>
    </source>
</evidence>
<dbReference type="AlphaFoldDB" id="A0A452GJU1"/>
<dbReference type="PANTHER" id="PTHR12022">
    <property type="entry name" value="UBIQUINOL-CYTOCHROME C REDUCTASE COMPLEX 14 KD PROTEIN"/>
    <property type="match status" value="1"/>
</dbReference>
<organism evidence="15 16">
    <name type="scientific">Gopherus agassizii</name>
    <name type="common">Agassiz's desert tortoise</name>
    <dbReference type="NCBI Taxonomy" id="38772"/>
    <lineage>
        <taxon>Eukaryota</taxon>
        <taxon>Metazoa</taxon>
        <taxon>Chordata</taxon>
        <taxon>Craniata</taxon>
        <taxon>Vertebrata</taxon>
        <taxon>Euteleostomi</taxon>
        <taxon>Archelosauria</taxon>
        <taxon>Testudinata</taxon>
        <taxon>Testudines</taxon>
        <taxon>Cryptodira</taxon>
        <taxon>Durocryptodira</taxon>
        <taxon>Testudinoidea</taxon>
        <taxon>Testudinidae</taxon>
        <taxon>Gopherus</taxon>
    </lineage>
</organism>
<evidence type="ECO:0000256" key="14">
    <source>
        <dbReference type="ARBA" id="ARBA00046393"/>
    </source>
</evidence>
<evidence type="ECO:0000256" key="9">
    <source>
        <dbReference type="ARBA" id="ARBA00023136"/>
    </source>
</evidence>
<dbReference type="STRING" id="38772.ENSGAGP00000001868"/>
<keyword evidence="4" id="KW-0813">Transport</keyword>
<reference evidence="15" key="2">
    <citation type="submission" date="2025-08" db="UniProtKB">
        <authorList>
            <consortium name="Ensembl"/>
        </authorList>
    </citation>
    <scope>IDENTIFICATION</scope>
</reference>
<keyword evidence="16" id="KW-1185">Reference proteome</keyword>
<evidence type="ECO:0000256" key="10">
    <source>
        <dbReference type="ARBA" id="ARBA00031021"/>
    </source>
</evidence>
<evidence type="ECO:0000256" key="5">
    <source>
        <dbReference type="ARBA" id="ARBA00022660"/>
    </source>
</evidence>
<protein>
    <recommendedName>
        <fullName evidence="3">Cytochrome b-c1 complex subunit 7</fullName>
    </recommendedName>
    <alternativeName>
        <fullName evidence="11">Complex III subunit 7</fullName>
    </alternativeName>
    <alternativeName>
        <fullName evidence="10">Complex III subunit VII</fullName>
    </alternativeName>
    <alternativeName>
        <fullName evidence="12">Ubiquinol-cytochrome c reductase complex 14 kDa protein</fullName>
    </alternativeName>
</protein>
<accession>A0A452GJU1</accession>
<comment type="subunit">
    <text evidence="13">Component of the ubiquinol-cytochrome c oxidoreductase (cytochrome b-c1 complex, complex III, CIII), a multisubunit enzyme composed of 3 respiratory subunits cytochrome b, cytochrome c1 and Rieske protein, 2 core protein subunits, and additional low-molecular weight protein subunits. The complex exists as an obligatory dimer and forms supercomplexes (SCs) in the inner mitochondrial membrane with cytochrome c oxidase (complex IV, CIV).</text>
</comment>
<dbReference type="SUPFAM" id="SSF81524">
    <property type="entry name" value="14 kDa protein of cytochrome bc1 complex (Ubiquinol-cytochrome c reductase)"/>
    <property type="match status" value="1"/>
</dbReference>
<dbReference type="InterPro" id="IPR036544">
    <property type="entry name" value="QCR7_sf"/>
</dbReference>
<name>A0A452GJU1_9SAUR</name>
<comment type="similarity">
    <text evidence="2">Belongs to the UQCRB/QCR7 family.</text>
</comment>
<keyword evidence="7" id="KW-0249">Electron transport</keyword>
<dbReference type="GO" id="GO:0006122">
    <property type="term" value="P:mitochondrial electron transport, ubiquinol to cytochrome c"/>
    <property type="evidence" value="ECO:0007669"/>
    <property type="project" value="InterPro"/>
</dbReference>
<evidence type="ECO:0000256" key="2">
    <source>
        <dbReference type="ARBA" id="ARBA00008554"/>
    </source>
</evidence>
<evidence type="ECO:0000256" key="6">
    <source>
        <dbReference type="ARBA" id="ARBA00022792"/>
    </source>
</evidence>
<sequence>MGWVGRRVPIWEFSVRGELDGGIGAQTSGSGRLLEGLRKWYYNAAGFNKLGLMRDDTIYENDDVKVALKRLPENLYNERLFRIKRALDLSMRQQILPEEQWVKYEEDKKYLEPYLKEVVRERLEREEWDKK</sequence>
<evidence type="ECO:0000256" key="3">
    <source>
        <dbReference type="ARBA" id="ARBA00016323"/>
    </source>
</evidence>
<reference evidence="15" key="3">
    <citation type="submission" date="2025-09" db="UniProtKB">
        <authorList>
            <consortium name="Ensembl"/>
        </authorList>
    </citation>
    <scope>IDENTIFICATION</scope>
</reference>
<evidence type="ECO:0000313" key="15">
    <source>
        <dbReference type="Ensembl" id="ENSGAGP00000001868.1"/>
    </source>
</evidence>
<keyword evidence="8" id="KW-0496">Mitochondrion</keyword>
<reference evidence="16" key="1">
    <citation type="journal article" date="2017" name="PLoS ONE">
        <title>The Agassiz's desert tortoise genome provides a resource for the conservation of a threatened species.</title>
        <authorList>
            <person name="Tollis M."/>
            <person name="DeNardo D.F."/>
            <person name="Cornelius J.A."/>
            <person name="Dolby G.A."/>
            <person name="Edwards T."/>
            <person name="Henen B.T."/>
            <person name="Karl A.E."/>
            <person name="Murphy R.W."/>
            <person name="Kusumi K."/>
        </authorList>
    </citation>
    <scope>NUCLEOTIDE SEQUENCE [LARGE SCALE GENOMIC DNA]</scope>
</reference>
<keyword evidence="5" id="KW-0679">Respiratory chain</keyword>
<keyword evidence="9" id="KW-0472">Membrane</keyword>
<evidence type="ECO:0000256" key="12">
    <source>
        <dbReference type="ARBA" id="ARBA00032927"/>
    </source>
</evidence>
<evidence type="ECO:0000313" key="16">
    <source>
        <dbReference type="Proteomes" id="UP000291020"/>
    </source>
</evidence>
<evidence type="ECO:0000256" key="7">
    <source>
        <dbReference type="ARBA" id="ARBA00022982"/>
    </source>
</evidence>
<evidence type="ECO:0000256" key="4">
    <source>
        <dbReference type="ARBA" id="ARBA00022448"/>
    </source>
</evidence>
<comment type="subunit">
    <text evidence="14">Component of the ubiquinol-cytochrome c oxidoreductase (cytochrome b-c1 complex, complex III, CIII), a multisubunit enzyme composed of 11 subunits. The complex is composed of 3 respiratory subunits cytochrome b, cytochrome c1 and Rieske protein UQCRFS1, 2 core protein subunits UQCRC1/QCR1 and UQCRC2/QCR2, and 6 low-molecular weight protein subunits UQCRH/QCR6, UQCRB/QCR7, UQCRQ/QCR8, UQCR10/QCR9, UQCR11/QCR10 and subunit 9, the cleavage product of Rieske protein UQCRFS1. The complex exists as an obligatory dimer and forms supercomplexes (SCs) in the inner mitochondrial membrane with NADH-ubiquinone oxidoreductase (complex I, CI) and cytochrome c oxidase (complex IV, CIV), resulting in different assemblies (supercomplex SCI(1)III(2)IV(1) and megacomplex MCI(2)III(2)IV(2)).</text>
</comment>
<comment type="subcellular location">
    <subcellularLocation>
        <location evidence="1">Mitochondrion inner membrane</location>
        <topology evidence="1">Peripheral membrane protein</topology>
        <orientation evidence="1">Matrix side</orientation>
    </subcellularLocation>
</comment>
<dbReference type="GO" id="GO:0005743">
    <property type="term" value="C:mitochondrial inner membrane"/>
    <property type="evidence" value="ECO:0007669"/>
    <property type="project" value="UniProtKB-SubCell"/>
</dbReference>